<comment type="subunit">
    <text evidence="3">Interacts with the N-terminus of HD.</text>
</comment>
<dbReference type="InterPro" id="IPR001202">
    <property type="entry name" value="WW_dom"/>
</dbReference>
<feature type="domain" description="WW" evidence="9">
    <location>
        <begin position="97"/>
        <end position="130"/>
    </location>
</feature>
<evidence type="ECO:0000313" key="12">
    <source>
        <dbReference type="Proteomes" id="UP000276133"/>
    </source>
</evidence>
<dbReference type="FunFam" id="1.10.10.440:FF:000003">
    <property type="entry name" value="Pre-mRNA processing factor 40 homolog A"/>
    <property type="match status" value="1"/>
</dbReference>
<feature type="domain" description="FF" evidence="10">
    <location>
        <begin position="349"/>
        <end position="409"/>
    </location>
</feature>
<feature type="coiled-coil region" evidence="7">
    <location>
        <begin position="543"/>
        <end position="578"/>
    </location>
</feature>
<keyword evidence="1" id="KW-0677">Repeat</keyword>
<dbReference type="Pfam" id="PF01846">
    <property type="entry name" value="FF"/>
    <property type="match status" value="3"/>
</dbReference>
<protein>
    <recommendedName>
        <fullName evidence="4">Pre-mRNA-processing factor 40 homolog B</fullName>
    </recommendedName>
    <alternativeName>
        <fullName evidence="5">Huntingtin yeast partner C</fullName>
    </alternativeName>
    <alternativeName>
        <fullName evidence="6">Huntingtin-interacting protein C</fullName>
    </alternativeName>
</protein>
<feature type="region of interest" description="Disordered" evidence="8">
    <location>
        <begin position="174"/>
        <end position="207"/>
    </location>
</feature>
<dbReference type="Pfam" id="PF25432">
    <property type="entry name" value="FF_PRPF40A"/>
    <property type="match status" value="1"/>
</dbReference>
<dbReference type="PANTHER" id="PTHR11864">
    <property type="entry name" value="PRE-MRNA-PROCESSING PROTEIN PRP40"/>
    <property type="match status" value="1"/>
</dbReference>
<proteinExistence type="predicted"/>
<evidence type="ECO:0000256" key="5">
    <source>
        <dbReference type="ARBA" id="ARBA00075613"/>
    </source>
</evidence>
<dbReference type="PROSITE" id="PS51676">
    <property type="entry name" value="FF"/>
    <property type="match status" value="4"/>
</dbReference>
<dbReference type="SUPFAM" id="SSF81698">
    <property type="entry name" value="FF domain"/>
    <property type="match status" value="5"/>
</dbReference>
<dbReference type="SUPFAM" id="SSF51045">
    <property type="entry name" value="WW domain"/>
    <property type="match status" value="2"/>
</dbReference>
<dbReference type="Proteomes" id="UP000276133">
    <property type="component" value="Unassembled WGS sequence"/>
</dbReference>
<gene>
    <name evidence="11" type="ORF">BpHYR1_005932</name>
</gene>
<evidence type="ECO:0000256" key="3">
    <source>
        <dbReference type="ARBA" id="ARBA00063790"/>
    </source>
</evidence>
<feature type="region of interest" description="Disordered" evidence="8">
    <location>
        <begin position="624"/>
        <end position="711"/>
    </location>
</feature>
<feature type="domain" description="FF" evidence="10">
    <location>
        <begin position="215"/>
        <end position="269"/>
    </location>
</feature>
<comment type="function">
    <text evidence="2">May be involved in pre-mRNA splicing.</text>
</comment>
<evidence type="ECO:0000256" key="8">
    <source>
        <dbReference type="SAM" id="MobiDB-lite"/>
    </source>
</evidence>
<dbReference type="SMART" id="SM00456">
    <property type="entry name" value="WW"/>
    <property type="match status" value="2"/>
</dbReference>
<sequence length="711" mass="82986">MAGSTPPFPFNPLFNPSMPMPFPPPIIPGANMPPLLPPMMPTGNLPPMITKVGEKAKSEVGLWSEHFTPEGRKYYYNSVTKESRWDKPEGFKSPSESSAKNIWMEYKTDDGKPYYYNTITKETRWEKPAGYQEAEVIKSSSKTDLEQKKAAEVKETSSQDLKKLILNEIKLPSEAQSANNSVSSDAYGSDNSNLGSSTPKSGDSKLQTTFDFSDKKKAIEAFKDLLREKNVSSNSSWEQALKLIATDPRYGSLKHLNEKKQAFNAYKVQKQKEEKEEERRKLKQNKEELEKFLLSCEHMSSTIKYVKAEKMFSHLTVWSSVPERDRRDIYDDIVVILEKREKEEAKNMRKRNIKVLKDILESMSKVSYKTRWNEAQKLLFKDPHFTQDMDLQNMDKEDALIVFEEHIRSLEKDHVEDLQKRRKWIRRQERKNRDAFLCLLDELHDQGKLNSTSLWMDLYTTISADERFNALLMQEGSTPLDLFKFYVDDLKARFHDDKKLIKEIVREKKIEIQLKTTLDEFSELLKQDKRIESVDPANIKLAFNHLMEKCEHKEKEKQKEEQKKAKKIEQSFKNLLKKLEVGESTKFEDIKEKISNEEAFTAINDEKECERLLNEFQQQMQESCLHHVKKKKEKRKKNKRSRSSSKDSEAESKISKKDHEQPDIKNNSDSEVGKSEKTDEQKSSRKHKKSKKRKRQKSESSSGSDEEAQEN</sequence>
<dbReference type="Gene3D" id="1.10.10.440">
    <property type="entry name" value="FF domain"/>
    <property type="match status" value="5"/>
</dbReference>
<dbReference type="PROSITE" id="PS01159">
    <property type="entry name" value="WW_DOMAIN_1"/>
    <property type="match status" value="2"/>
</dbReference>
<dbReference type="STRING" id="10195.A0A3M7SRJ0"/>
<dbReference type="GO" id="GO:0071004">
    <property type="term" value="C:U2-type prespliceosome"/>
    <property type="evidence" value="ECO:0007669"/>
    <property type="project" value="TreeGrafter"/>
</dbReference>
<keyword evidence="7" id="KW-0175">Coiled coil</keyword>
<dbReference type="GO" id="GO:0005685">
    <property type="term" value="C:U1 snRNP"/>
    <property type="evidence" value="ECO:0007669"/>
    <property type="project" value="TreeGrafter"/>
</dbReference>
<dbReference type="CDD" id="cd00201">
    <property type="entry name" value="WW"/>
    <property type="match status" value="2"/>
</dbReference>
<feature type="compositionally biased region" description="Basic residues" evidence="8">
    <location>
        <begin position="626"/>
        <end position="643"/>
    </location>
</feature>
<keyword evidence="12" id="KW-1185">Reference proteome</keyword>
<dbReference type="FunFam" id="1.10.10.440:FF:000015">
    <property type="entry name" value="pre-mRNA-processing factor 40 homolog B isoform X2"/>
    <property type="match status" value="1"/>
</dbReference>
<accession>A0A3M7SRJ0</accession>
<feature type="region of interest" description="Disordered" evidence="8">
    <location>
        <begin position="136"/>
        <end position="157"/>
    </location>
</feature>
<name>A0A3M7SRJ0_BRAPC</name>
<feature type="domain" description="WW" evidence="9">
    <location>
        <begin position="63"/>
        <end position="90"/>
    </location>
</feature>
<evidence type="ECO:0000259" key="9">
    <source>
        <dbReference type="PROSITE" id="PS50020"/>
    </source>
</evidence>
<dbReference type="InterPro" id="IPR002713">
    <property type="entry name" value="FF_domain"/>
</dbReference>
<feature type="compositionally biased region" description="Basic and acidic residues" evidence="8">
    <location>
        <begin position="141"/>
        <end position="157"/>
    </location>
</feature>
<feature type="domain" description="FF" evidence="10">
    <location>
        <begin position="428"/>
        <end position="489"/>
    </location>
</feature>
<evidence type="ECO:0000256" key="2">
    <source>
        <dbReference type="ARBA" id="ARBA00058987"/>
    </source>
</evidence>
<feature type="domain" description="FF" evidence="10">
    <location>
        <begin position="564"/>
        <end position="619"/>
    </location>
</feature>
<dbReference type="Gene3D" id="2.20.70.10">
    <property type="match status" value="2"/>
</dbReference>
<dbReference type="SMART" id="SM00441">
    <property type="entry name" value="FF"/>
    <property type="match status" value="4"/>
</dbReference>
<dbReference type="Pfam" id="PF00397">
    <property type="entry name" value="WW"/>
    <property type="match status" value="2"/>
</dbReference>
<evidence type="ECO:0000256" key="1">
    <source>
        <dbReference type="ARBA" id="ARBA00022737"/>
    </source>
</evidence>
<evidence type="ECO:0000313" key="11">
    <source>
        <dbReference type="EMBL" id="RNA38217.1"/>
    </source>
</evidence>
<evidence type="ECO:0000256" key="6">
    <source>
        <dbReference type="ARBA" id="ARBA00080326"/>
    </source>
</evidence>
<dbReference type="AlphaFoldDB" id="A0A3M7SRJ0"/>
<dbReference type="InterPro" id="IPR036020">
    <property type="entry name" value="WW_dom_sf"/>
</dbReference>
<dbReference type="InterPro" id="IPR036517">
    <property type="entry name" value="FF_domain_sf"/>
</dbReference>
<evidence type="ECO:0000256" key="7">
    <source>
        <dbReference type="SAM" id="Coils"/>
    </source>
</evidence>
<dbReference type="GO" id="GO:0003723">
    <property type="term" value="F:RNA binding"/>
    <property type="evidence" value="ECO:0007669"/>
    <property type="project" value="TreeGrafter"/>
</dbReference>
<dbReference type="PROSITE" id="PS50020">
    <property type="entry name" value="WW_DOMAIN_2"/>
    <property type="match status" value="2"/>
</dbReference>
<organism evidence="11 12">
    <name type="scientific">Brachionus plicatilis</name>
    <name type="common">Marine rotifer</name>
    <name type="synonym">Brachionus muelleri</name>
    <dbReference type="NCBI Taxonomy" id="10195"/>
    <lineage>
        <taxon>Eukaryota</taxon>
        <taxon>Metazoa</taxon>
        <taxon>Spiralia</taxon>
        <taxon>Gnathifera</taxon>
        <taxon>Rotifera</taxon>
        <taxon>Eurotatoria</taxon>
        <taxon>Monogononta</taxon>
        <taxon>Pseudotrocha</taxon>
        <taxon>Ploima</taxon>
        <taxon>Brachionidae</taxon>
        <taxon>Brachionus</taxon>
    </lineage>
</organism>
<dbReference type="PANTHER" id="PTHR11864:SF0">
    <property type="entry name" value="PRP40 PRE-MRNA PROCESSING FACTOR 40 HOMOLOG A (YEAST)"/>
    <property type="match status" value="1"/>
</dbReference>
<evidence type="ECO:0000256" key="4">
    <source>
        <dbReference type="ARBA" id="ARBA00072039"/>
    </source>
</evidence>
<feature type="coiled-coil region" evidence="7">
    <location>
        <begin position="256"/>
        <end position="295"/>
    </location>
</feature>
<dbReference type="FunFam" id="1.10.10.440:FF:000002">
    <property type="entry name" value="pre-mRNA-processing factor 40 homolog A isoform X1"/>
    <property type="match status" value="1"/>
</dbReference>
<evidence type="ECO:0000259" key="10">
    <source>
        <dbReference type="PROSITE" id="PS51676"/>
    </source>
</evidence>
<comment type="caution">
    <text evidence="11">The sequence shown here is derived from an EMBL/GenBank/DDBJ whole genome shotgun (WGS) entry which is preliminary data.</text>
</comment>
<reference evidence="11 12" key="1">
    <citation type="journal article" date="2018" name="Sci. Rep.">
        <title>Genomic signatures of local adaptation to the degree of environmental predictability in rotifers.</title>
        <authorList>
            <person name="Franch-Gras L."/>
            <person name="Hahn C."/>
            <person name="Garcia-Roger E.M."/>
            <person name="Carmona M.J."/>
            <person name="Serra M."/>
            <person name="Gomez A."/>
        </authorList>
    </citation>
    <scope>NUCLEOTIDE SEQUENCE [LARGE SCALE GENOMIC DNA]</scope>
    <source>
        <strain evidence="11">HYR1</strain>
    </source>
</reference>
<feature type="compositionally biased region" description="Basic residues" evidence="8">
    <location>
        <begin position="684"/>
        <end position="696"/>
    </location>
</feature>
<dbReference type="GO" id="GO:0045292">
    <property type="term" value="P:mRNA cis splicing, via spliceosome"/>
    <property type="evidence" value="ECO:0007669"/>
    <property type="project" value="InterPro"/>
</dbReference>
<dbReference type="InterPro" id="IPR039726">
    <property type="entry name" value="Prp40-like"/>
</dbReference>
<dbReference type="OrthoDB" id="187617at2759"/>
<dbReference type="EMBL" id="REGN01000902">
    <property type="protein sequence ID" value="RNA38217.1"/>
    <property type="molecule type" value="Genomic_DNA"/>
</dbReference>
<feature type="compositionally biased region" description="Basic and acidic residues" evidence="8">
    <location>
        <begin position="644"/>
        <end position="683"/>
    </location>
</feature>